<accession>A0A1Z5TR21</accession>
<feature type="transmembrane region" description="Helical" evidence="2">
    <location>
        <begin position="36"/>
        <end position="61"/>
    </location>
</feature>
<dbReference type="InterPro" id="IPR018803">
    <property type="entry name" value="Ish1/Msc1-like"/>
</dbReference>
<keyword evidence="2" id="KW-1133">Transmembrane helix</keyword>
<organism evidence="3 4">
    <name type="scientific">Hortaea werneckii EXF-2000</name>
    <dbReference type="NCBI Taxonomy" id="1157616"/>
    <lineage>
        <taxon>Eukaryota</taxon>
        <taxon>Fungi</taxon>
        <taxon>Dikarya</taxon>
        <taxon>Ascomycota</taxon>
        <taxon>Pezizomycotina</taxon>
        <taxon>Dothideomycetes</taxon>
        <taxon>Dothideomycetidae</taxon>
        <taxon>Mycosphaerellales</taxon>
        <taxon>Teratosphaeriaceae</taxon>
        <taxon>Hortaea</taxon>
    </lineage>
</organism>
<dbReference type="OrthoDB" id="2527403at2759"/>
<sequence length="541" mass="59852">MAPEVWGLNLGQMQWSAFSSKNMFGNRDWHLRRTKFVVYQLALIFCVVSESLGTSALSNYVDEQKFVKSRNSNAYVYNNDYVGAASYNIFAGVFVAFIFGALFFFDLFWPERHESKSVRIAWKVCGVLAALAHLASALVITIITASHQGYVTGVSQEEGDELVSQYAYNKWHETELERWLSDHDIPYPTPADRKDLQDLVQKNWEDHVIKPYNKWDTNQLSNYLTSQGQQVKKGAEKNKDSLLNQVQSYWKETEDKANDAYANTQNWIFDTWTESQLKAFLDYHGIPNPTPRTRDSLLHTARANYQSAANKAGETASYPGDWLYSQWSDSDLKAWADERGIPVPQPSTRDKLIANVRRNSKIASDRAAEQYASLSKSAADAQHSLTDQLLESWSDTEIKDWCDKNGVKVPQGSRRNELIALARKHAASISGNNAASSASGAFGAATTSAGNTFAQATNDAYGQFRYYYDYLMNQFGMASTEAQSSLSSASSRASASASSMSSVAEKSASSASKDASKSGHNAASAASSAARETSNSAKAEL</sequence>
<keyword evidence="2" id="KW-0472">Membrane</keyword>
<dbReference type="EMBL" id="MUNK01000010">
    <property type="protein sequence ID" value="OTA38429.1"/>
    <property type="molecule type" value="Genomic_DNA"/>
</dbReference>
<dbReference type="VEuPathDB" id="FungiDB:BTJ68_01719"/>
<keyword evidence="2" id="KW-0812">Transmembrane</keyword>
<evidence type="ECO:0000313" key="3">
    <source>
        <dbReference type="EMBL" id="OTA38429.1"/>
    </source>
</evidence>
<feature type="transmembrane region" description="Helical" evidence="2">
    <location>
        <begin position="120"/>
        <end position="143"/>
    </location>
</feature>
<feature type="region of interest" description="Disordered" evidence="1">
    <location>
        <begin position="497"/>
        <end position="541"/>
    </location>
</feature>
<protein>
    <submittedName>
        <fullName evidence="3">Uncharacterized protein</fullName>
    </submittedName>
</protein>
<dbReference type="Pfam" id="PF10281">
    <property type="entry name" value="Ish1"/>
    <property type="match status" value="5"/>
</dbReference>
<feature type="transmembrane region" description="Helical" evidence="2">
    <location>
        <begin position="81"/>
        <end position="108"/>
    </location>
</feature>
<proteinExistence type="predicted"/>
<dbReference type="AlphaFoldDB" id="A0A1Z5TR21"/>
<evidence type="ECO:0000313" key="4">
    <source>
        <dbReference type="Proteomes" id="UP000194280"/>
    </source>
</evidence>
<dbReference type="Proteomes" id="UP000194280">
    <property type="component" value="Unassembled WGS sequence"/>
</dbReference>
<dbReference type="STRING" id="1157616.A0A1Z5TR21"/>
<comment type="caution">
    <text evidence="3">The sequence shown here is derived from an EMBL/GenBank/DDBJ whole genome shotgun (WGS) entry which is preliminary data.</text>
</comment>
<name>A0A1Z5TR21_HORWE</name>
<evidence type="ECO:0000256" key="1">
    <source>
        <dbReference type="SAM" id="MobiDB-lite"/>
    </source>
</evidence>
<dbReference type="InParanoid" id="A0A1Z5TR21"/>
<reference evidence="3 4" key="1">
    <citation type="submission" date="2017-01" db="EMBL/GenBank/DDBJ databases">
        <title>The recent genome duplication of the halophilic yeast Hortaea werneckii: insights from long-read sequencing.</title>
        <authorList>
            <person name="Sinha S."/>
            <person name="Flibotte S."/>
            <person name="Neira M."/>
            <person name="Lenassi M."/>
            <person name="Gostincar C."/>
            <person name="Stajich J.E."/>
            <person name="Nislow C.E."/>
        </authorList>
    </citation>
    <scope>NUCLEOTIDE SEQUENCE [LARGE SCALE GENOMIC DNA]</scope>
    <source>
        <strain evidence="3 4">EXF-2000</strain>
    </source>
</reference>
<evidence type="ECO:0000256" key="2">
    <source>
        <dbReference type="SAM" id="Phobius"/>
    </source>
</evidence>
<gene>
    <name evidence="3" type="ORF">BTJ68_01719</name>
</gene>
<keyword evidence="4" id="KW-1185">Reference proteome</keyword>